<feature type="domain" description="Rab-GAP TBC" evidence="3">
    <location>
        <begin position="559"/>
        <end position="721"/>
    </location>
</feature>
<dbReference type="Gene3D" id="1.10.8.270">
    <property type="entry name" value="putative rabgap domain of human tbc1 domain family member 14 like domains"/>
    <property type="match status" value="1"/>
</dbReference>
<feature type="compositionally biased region" description="Polar residues" evidence="2">
    <location>
        <begin position="260"/>
        <end position="294"/>
    </location>
</feature>
<feature type="compositionally biased region" description="Basic and acidic residues" evidence="2">
    <location>
        <begin position="405"/>
        <end position="430"/>
    </location>
</feature>
<dbReference type="Proteomes" id="UP000646548">
    <property type="component" value="Unassembled WGS sequence"/>
</dbReference>
<evidence type="ECO:0000259" key="3">
    <source>
        <dbReference type="PROSITE" id="PS50086"/>
    </source>
</evidence>
<dbReference type="Gene3D" id="1.10.472.80">
    <property type="entry name" value="Ypt/Rab-GAP domain of gyp1p, domain 3"/>
    <property type="match status" value="1"/>
</dbReference>
<dbReference type="PANTHER" id="PTHR22957:SF187">
    <property type="entry name" value="SMALL G PROTEIN SIGNALING MODULATOR 1"/>
    <property type="match status" value="1"/>
</dbReference>
<dbReference type="SMART" id="SM00164">
    <property type="entry name" value="TBC"/>
    <property type="match status" value="1"/>
</dbReference>
<dbReference type="PROSITE" id="PS50086">
    <property type="entry name" value="TBC_RABGAP"/>
    <property type="match status" value="1"/>
</dbReference>
<dbReference type="GO" id="GO:0005096">
    <property type="term" value="F:GTPase activator activity"/>
    <property type="evidence" value="ECO:0007669"/>
    <property type="project" value="UniProtKB-KW"/>
</dbReference>
<protein>
    <submittedName>
        <fullName evidence="4">Small G protein signaling modulator 1</fullName>
    </submittedName>
</protein>
<feature type="compositionally biased region" description="Polar residues" evidence="2">
    <location>
        <begin position="219"/>
        <end position="230"/>
    </location>
</feature>
<evidence type="ECO:0000256" key="1">
    <source>
        <dbReference type="ARBA" id="ARBA00022468"/>
    </source>
</evidence>
<dbReference type="InterPro" id="IPR000195">
    <property type="entry name" value="Rab-GAP-TBC_dom"/>
</dbReference>
<keyword evidence="1" id="KW-0343">GTPase activation</keyword>
<feature type="compositionally biased region" description="Basic and acidic residues" evidence="2">
    <location>
        <begin position="354"/>
        <end position="375"/>
    </location>
</feature>
<dbReference type="FunFam" id="1.10.472.80:FF:000004">
    <property type="entry name" value="Small G protein signaling modulator 1"/>
    <property type="match status" value="1"/>
</dbReference>
<dbReference type="FunFam" id="1.10.8.270:FF:000006">
    <property type="entry name" value="Small G protein signaling modulator 2"/>
    <property type="match status" value="1"/>
</dbReference>
<evidence type="ECO:0000313" key="5">
    <source>
        <dbReference type="Proteomes" id="UP000646548"/>
    </source>
</evidence>
<feature type="compositionally biased region" description="Polar residues" evidence="2">
    <location>
        <begin position="185"/>
        <end position="195"/>
    </location>
</feature>
<feature type="region of interest" description="Disordered" evidence="2">
    <location>
        <begin position="182"/>
        <end position="536"/>
    </location>
</feature>
<accession>A0A834CHD6</accession>
<sequence>MWQPPLRKASCSSCSHGSFSDGTTLKGCNYERTPLKLLCDNMKYQIISRAFYGWLAYCRHLSTVRTHLSALVNHTIVAPDVPGDAYEGLTTNVWQTFLQDSTTYKEHELLRLVYFGGVEPSLRKDVWPFLLGHYKFGMSEAQRKEVDEQVRESYQQTMSEWLDCEGIVRQREKEQHAAALAKCSSGASMDSSGQRMTHHDSTVSNESQSSRSSDRQSLAHLQSDSSSGTQVFESVEEVEQIELETKPEEAKQVPRMPNGALQNENSSPDSGHPSSRNFSITSGLSEGSFSTEDSSAPDASHRPAAAPQTPQSSVKAAGGQSGALTVAGEEDDKGEEEGGVFSVTKTVDDLETEAANKDKKECVLSEQEKTVDTIKKTTAPTQSKHKHTECPQKDLAASREGASTLDDRSVKRIKESDKSSVAATERKDNTHTGPGIPEDGRNPGSPLDTRASRESGAVCASQKDAPQVMTDSDESPSAIEMEEIPTAKVSMVPWSSKGHCEPSSQDSNLPVELRQEGGKVSPEGSESVLSEPEMESLYPPFDAAAKSEDTKDEATSGEVAGSSYRQELLDLYTLNLHRIEKDVQRCDRNYWYFTPANLEKLRNIMCSYIWRHLDIGYVQGMCDLLAPLLVILDDEAMAFSCFTELMKRMNQNFPHGGAMDTHFANMRSLIQILDSELFELMHQNGDYTHFYFCYRWFLLDFKRELVYDDVFAVWETIWAAKYVSSGHFVLFIALALVEMYRDIILENNMDFTDIIKFFNEMAEHHNIKKILTLARDLVCKVQILIENK</sequence>
<proteinExistence type="predicted"/>
<dbReference type="Pfam" id="PF00566">
    <property type="entry name" value="RabGAP-TBC"/>
    <property type="match status" value="1"/>
</dbReference>
<organism evidence="4 5">
    <name type="scientific">Oryzias melastigma</name>
    <name type="common">Marine medaka</name>
    <dbReference type="NCBI Taxonomy" id="30732"/>
    <lineage>
        <taxon>Eukaryota</taxon>
        <taxon>Metazoa</taxon>
        <taxon>Chordata</taxon>
        <taxon>Craniata</taxon>
        <taxon>Vertebrata</taxon>
        <taxon>Euteleostomi</taxon>
        <taxon>Actinopterygii</taxon>
        <taxon>Neopterygii</taxon>
        <taxon>Teleostei</taxon>
        <taxon>Neoteleostei</taxon>
        <taxon>Acanthomorphata</taxon>
        <taxon>Ovalentaria</taxon>
        <taxon>Atherinomorphae</taxon>
        <taxon>Beloniformes</taxon>
        <taxon>Adrianichthyidae</taxon>
        <taxon>Oryziinae</taxon>
        <taxon>Oryzias</taxon>
    </lineage>
</organism>
<reference evidence="4" key="1">
    <citation type="journal article" name="BMC Genomics">
        <title>Long-read sequencing and de novo genome assembly of marine medaka (Oryzias melastigma).</title>
        <authorList>
            <person name="Liang P."/>
            <person name="Saqib H.S.A."/>
            <person name="Ni X."/>
            <person name="Shen Y."/>
        </authorList>
    </citation>
    <scope>NUCLEOTIDE SEQUENCE</scope>
    <source>
        <strain evidence="4">Bigg-433</strain>
    </source>
</reference>
<dbReference type="AlphaFoldDB" id="A0A834CHD6"/>
<evidence type="ECO:0000313" key="4">
    <source>
        <dbReference type="EMBL" id="KAF6729640.1"/>
    </source>
</evidence>
<dbReference type="EMBL" id="WKFB01000253">
    <property type="protein sequence ID" value="KAF6729640.1"/>
    <property type="molecule type" value="Genomic_DNA"/>
</dbReference>
<feature type="compositionally biased region" description="Basic and acidic residues" evidence="2">
    <location>
        <begin position="243"/>
        <end position="252"/>
    </location>
</feature>
<comment type="caution">
    <text evidence="4">The sequence shown here is derived from an EMBL/GenBank/DDBJ whole genome shotgun (WGS) entry which is preliminary data.</text>
</comment>
<name>A0A834CHD6_ORYME</name>
<dbReference type="PANTHER" id="PTHR22957">
    <property type="entry name" value="TBC1 DOMAIN FAMILY MEMBER GTPASE-ACTIVATING PROTEIN"/>
    <property type="match status" value="1"/>
</dbReference>
<gene>
    <name evidence="4" type="ORF">FQA47_009418</name>
</gene>
<evidence type="ECO:0000256" key="2">
    <source>
        <dbReference type="SAM" id="MobiDB-lite"/>
    </source>
</evidence>
<feature type="compositionally biased region" description="Acidic residues" evidence="2">
    <location>
        <begin position="328"/>
        <end position="338"/>
    </location>
</feature>
<feature type="compositionally biased region" description="Low complexity" evidence="2">
    <location>
        <begin position="202"/>
        <end position="211"/>
    </location>
</feature>
<dbReference type="SUPFAM" id="SSF47923">
    <property type="entry name" value="Ypt/Rab-GAP domain of gyp1p"/>
    <property type="match status" value="2"/>
</dbReference>
<dbReference type="InterPro" id="IPR035969">
    <property type="entry name" value="Rab-GAP_TBC_sf"/>
</dbReference>